<protein>
    <submittedName>
        <fullName evidence="2">Uncharacterized protein</fullName>
    </submittedName>
</protein>
<dbReference type="EMBL" id="MU854324">
    <property type="protein sequence ID" value="KAK4043825.1"/>
    <property type="molecule type" value="Genomic_DNA"/>
</dbReference>
<accession>A0AAN6PSL8</accession>
<comment type="caution">
    <text evidence="2">The sequence shown here is derived from an EMBL/GenBank/DDBJ whole genome shotgun (WGS) entry which is preliminary data.</text>
</comment>
<gene>
    <name evidence="2" type="ORF">C8A01DRAFT_43380</name>
</gene>
<feature type="signal peptide" evidence="1">
    <location>
        <begin position="1"/>
        <end position="21"/>
    </location>
</feature>
<keyword evidence="3" id="KW-1185">Reference proteome</keyword>
<evidence type="ECO:0000256" key="1">
    <source>
        <dbReference type="SAM" id="SignalP"/>
    </source>
</evidence>
<dbReference type="AlphaFoldDB" id="A0AAN6PSL8"/>
<sequence length="127" mass="13540">MVSLKSVAAAVLGLGVLSATAAPAASSVGEAKAVAGRQNRVEVHACEHTDWRGACQVFSSIAGSCFNVPSEWDNRISSIQNLQKSNFKCTWYQYGGCTGQSYDNQEDADLSDGNGAWNDRISSWNCS</sequence>
<organism evidence="2 3">
    <name type="scientific">Parachaetomium inaequale</name>
    <dbReference type="NCBI Taxonomy" id="2588326"/>
    <lineage>
        <taxon>Eukaryota</taxon>
        <taxon>Fungi</taxon>
        <taxon>Dikarya</taxon>
        <taxon>Ascomycota</taxon>
        <taxon>Pezizomycotina</taxon>
        <taxon>Sordariomycetes</taxon>
        <taxon>Sordariomycetidae</taxon>
        <taxon>Sordariales</taxon>
        <taxon>Chaetomiaceae</taxon>
        <taxon>Parachaetomium</taxon>
    </lineage>
</organism>
<name>A0AAN6PSL8_9PEZI</name>
<dbReference type="Proteomes" id="UP001303115">
    <property type="component" value="Unassembled WGS sequence"/>
</dbReference>
<evidence type="ECO:0000313" key="2">
    <source>
        <dbReference type="EMBL" id="KAK4043825.1"/>
    </source>
</evidence>
<proteinExistence type="predicted"/>
<evidence type="ECO:0000313" key="3">
    <source>
        <dbReference type="Proteomes" id="UP001303115"/>
    </source>
</evidence>
<reference evidence="3" key="1">
    <citation type="journal article" date="2023" name="Mol. Phylogenet. Evol.">
        <title>Genome-scale phylogeny and comparative genomics of the fungal order Sordariales.</title>
        <authorList>
            <person name="Hensen N."/>
            <person name="Bonometti L."/>
            <person name="Westerberg I."/>
            <person name="Brannstrom I.O."/>
            <person name="Guillou S."/>
            <person name="Cros-Aarteil S."/>
            <person name="Calhoun S."/>
            <person name="Haridas S."/>
            <person name="Kuo A."/>
            <person name="Mondo S."/>
            <person name="Pangilinan J."/>
            <person name="Riley R."/>
            <person name="LaButti K."/>
            <person name="Andreopoulos B."/>
            <person name="Lipzen A."/>
            <person name="Chen C."/>
            <person name="Yan M."/>
            <person name="Daum C."/>
            <person name="Ng V."/>
            <person name="Clum A."/>
            <person name="Steindorff A."/>
            <person name="Ohm R.A."/>
            <person name="Martin F."/>
            <person name="Silar P."/>
            <person name="Natvig D.O."/>
            <person name="Lalanne C."/>
            <person name="Gautier V."/>
            <person name="Ament-Velasquez S.L."/>
            <person name="Kruys A."/>
            <person name="Hutchinson M.I."/>
            <person name="Powell A.J."/>
            <person name="Barry K."/>
            <person name="Miller A.N."/>
            <person name="Grigoriev I.V."/>
            <person name="Debuchy R."/>
            <person name="Gladieux P."/>
            <person name="Hiltunen Thoren M."/>
            <person name="Johannesson H."/>
        </authorList>
    </citation>
    <scope>NUCLEOTIDE SEQUENCE [LARGE SCALE GENOMIC DNA]</scope>
    <source>
        <strain evidence="3">CBS 284.82</strain>
    </source>
</reference>
<keyword evidence="1" id="KW-0732">Signal</keyword>
<dbReference type="Gene3D" id="2.60.20.10">
    <property type="entry name" value="Crystallins"/>
    <property type="match status" value="1"/>
</dbReference>
<feature type="chain" id="PRO_5042947233" evidence="1">
    <location>
        <begin position="22"/>
        <end position="127"/>
    </location>
</feature>